<dbReference type="EC" id="1.5.5.2" evidence="3"/>
<dbReference type="InterPro" id="IPR015659">
    <property type="entry name" value="Proline_oxidase"/>
</dbReference>
<name>A0A075FR88_9EURY</name>
<dbReference type="AlphaFoldDB" id="A0A075FR88"/>
<evidence type="ECO:0000256" key="1">
    <source>
        <dbReference type="ARBA" id="ARBA00023002"/>
    </source>
</evidence>
<keyword evidence="1 3" id="KW-0560">Oxidoreductase</keyword>
<dbReference type="Pfam" id="PF01619">
    <property type="entry name" value="Pro_dh"/>
    <property type="match status" value="1"/>
</dbReference>
<reference evidence="3" key="1">
    <citation type="journal article" date="2014" name="Genome Biol. Evol.">
        <title>Pangenome evidence for extensive interdomain horizontal transfer affecting lineage core and shell genes in uncultured planktonic thaumarchaeota and euryarchaeota.</title>
        <authorList>
            <person name="Deschamps P."/>
            <person name="Zivanovic Y."/>
            <person name="Moreira D."/>
            <person name="Rodriguez-Valera F."/>
            <person name="Lopez-Garcia P."/>
        </authorList>
    </citation>
    <scope>NUCLEOTIDE SEQUENCE</scope>
</reference>
<sequence>MGVFGRVIMLMMPITPKFIIRWVANRYVAGPDLENALEVMRQISAQGACFTVDVLGEEITTLAEADFFVQEYARVLDAIVAEGLDANISLKPTAFGLLIDQSAAVENIESITRKAAENDIFVRLDMEDHRVTQPTIDLVTAMHERGLTNIGTVLQARLFRTGEDIASLSEKLANASDVRICKGIYLESEDIAHTGYHQIVEATNRAIDQLLDAGSYTAIASHDMPVINHSLAALSERGMGPFNNESGEGGSSLRKGKGPGYEFQMLLGVRGNIRRRLASEGHLTRVYIPYGSRWYEYSMRRLRENPDVAWHIAKSIIMPWTNRR</sequence>
<accession>A0A075FR88</accession>
<dbReference type="InterPro" id="IPR002872">
    <property type="entry name" value="Proline_DH_dom"/>
</dbReference>
<dbReference type="EMBL" id="KF900416">
    <property type="protein sequence ID" value="AIE94180.1"/>
    <property type="molecule type" value="Genomic_DNA"/>
</dbReference>
<evidence type="ECO:0000313" key="3">
    <source>
        <dbReference type="EMBL" id="AIE94180.1"/>
    </source>
</evidence>
<proteinExistence type="predicted"/>
<protein>
    <submittedName>
        <fullName evidence="3">L-proline dehydrogenase</fullName>
        <ecNumber evidence="3">1.5.5.2</ecNumber>
    </submittedName>
</protein>
<evidence type="ECO:0000259" key="2">
    <source>
        <dbReference type="Pfam" id="PF01619"/>
    </source>
</evidence>
<dbReference type="PANTHER" id="PTHR13914">
    <property type="entry name" value="PROLINE OXIDASE"/>
    <property type="match status" value="1"/>
</dbReference>
<dbReference type="InterPro" id="IPR029041">
    <property type="entry name" value="FAD-linked_oxidoreductase-like"/>
</dbReference>
<dbReference type="SUPFAM" id="SSF51730">
    <property type="entry name" value="FAD-linked oxidoreductase"/>
    <property type="match status" value="1"/>
</dbReference>
<feature type="domain" description="Proline dehydrogenase" evidence="2">
    <location>
        <begin position="37"/>
        <end position="307"/>
    </location>
</feature>
<dbReference type="GO" id="GO:0004657">
    <property type="term" value="F:proline dehydrogenase activity"/>
    <property type="evidence" value="ECO:0007669"/>
    <property type="project" value="UniProtKB-EC"/>
</dbReference>
<dbReference type="GO" id="GO:0006562">
    <property type="term" value="P:L-proline catabolic process"/>
    <property type="evidence" value="ECO:0007669"/>
    <property type="project" value="InterPro"/>
</dbReference>
<dbReference type="PANTHER" id="PTHR13914:SF0">
    <property type="entry name" value="PROLINE DEHYDROGENASE 1, MITOCHONDRIAL"/>
    <property type="match status" value="1"/>
</dbReference>
<organism evidence="3">
    <name type="scientific">uncultured marine group II/III euryarchaeote AD1000_44_A09</name>
    <dbReference type="NCBI Taxonomy" id="1457774"/>
    <lineage>
        <taxon>Archaea</taxon>
        <taxon>Methanobacteriati</taxon>
        <taxon>Methanobacteriota</taxon>
        <taxon>environmental samples</taxon>
    </lineage>
</organism>
<dbReference type="Gene3D" id="3.20.20.220">
    <property type="match status" value="1"/>
</dbReference>